<keyword evidence="2" id="KW-1185">Reference proteome</keyword>
<protein>
    <recommendedName>
        <fullName evidence="3">Ketohydroxyglutarate aldolase</fullName>
    </recommendedName>
</protein>
<sequence>MANVDLLISVSSDYINRIPDIVEKLRSMGMINIQSMEAIGVITGLFDEEKLADIAAIEGVTQVERSQKLQISPPESPIQ</sequence>
<dbReference type="OrthoDB" id="8687895at2"/>
<dbReference type="AlphaFoldDB" id="B4VNK1"/>
<evidence type="ECO:0000313" key="1">
    <source>
        <dbReference type="EMBL" id="EDX76548.1"/>
    </source>
</evidence>
<gene>
    <name evidence="1" type="ORF">MC7420_4804</name>
</gene>
<dbReference type="Proteomes" id="UP000003835">
    <property type="component" value="Unassembled WGS sequence"/>
</dbReference>
<reference evidence="1 2" key="1">
    <citation type="submission" date="2008-07" db="EMBL/GenBank/DDBJ databases">
        <authorList>
            <person name="Tandeau de Marsac N."/>
            <person name="Ferriera S."/>
            <person name="Johnson J."/>
            <person name="Kravitz S."/>
            <person name="Beeson K."/>
            <person name="Sutton G."/>
            <person name="Rogers Y.-H."/>
            <person name="Friedman R."/>
            <person name="Frazier M."/>
            <person name="Venter J.C."/>
        </authorList>
    </citation>
    <scope>NUCLEOTIDE SEQUENCE [LARGE SCALE GENOMIC DNA]</scope>
    <source>
        <strain evidence="1 2">PCC 7420</strain>
    </source>
</reference>
<proteinExistence type="predicted"/>
<dbReference type="EMBL" id="DS989846">
    <property type="protein sequence ID" value="EDX76548.1"/>
    <property type="molecule type" value="Genomic_DNA"/>
</dbReference>
<name>B4VNK1_9CYAN</name>
<accession>B4VNK1</accession>
<dbReference type="HOGENOM" id="CLU_184449_1_0_3"/>
<evidence type="ECO:0008006" key="3">
    <source>
        <dbReference type="Google" id="ProtNLM"/>
    </source>
</evidence>
<dbReference type="RefSeq" id="WP_006100276.1">
    <property type="nucleotide sequence ID" value="NZ_DS989846.1"/>
</dbReference>
<organism evidence="1 2">
    <name type="scientific">Coleofasciculus chthonoplastes PCC 7420</name>
    <dbReference type="NCBI Taxonomy" id="118168"/>
    <lineage>
        <taxon>Bacteria</taxon>
        <taxon>Bacillati</taxon>
        <taxon>Cyanobacteriota</taxon>
        <taxon>Cyanophyceae</taxon>
        <taxon>Coleofasciculales</taxon>
        <taxon>Coleofasciculaceae</taxon>
        <taxon>Coleofasciculus</taxon>
    </lineage>
</organism>
<evidence type="ECO:0000313" key="2">
    <source>
        <dbReference type="Proteomes" id="UP000003835"/>
    </source>
</evidence>
<dbReference type="STRING" id="118168.MC7420_4804"/>